<protein>
    <recommendedName>
        <fullName evidence="2">Peptidase M20 domain-containing protein 2</fullName>
    </recommendedName>
</protein>
<evidence type="ECO:0000313" key="6">
    <source>
        <dbReference type="Proteomes" id="UP000887229"/>
    </source>
</evidence>
<dbReference type="Proteomes" id="UP000887229">
    <property type="component" value="Unassembled WGS sequence"/>
</dbReference>
<sequence>MTPQSLVLAALALGASAKGLVARNKSVSPHFEAVSEYVDSIEDDLWRINKEIHDNPELGWEEEQAHELLTTFMESQDGWKVEKAASNISTAFVAVFEGDSDGPVVSFNAEYDALPDLGHACGHNLIATASLAGALATAKIVRDEKLPGKVILFGTPAEESLGGKIKMLEAGIFEDYGIDVSIMAHPSTSDTPYAITSSTDRFEVEYYGKEAHASAGPYEGINAQDALVLAYNAISMLRQQSLSTDQIHGIITSGGSRINVIPSLAQASFQVRSANEDQLKAWTDRLMNCFEAGALATGAKLKVTMRPYGYANMVTNDIMAGSYAAWFEGLGGTLPNPVTDKLRSPAGSTDQGDISHAFPAIHPFFAIVTANGTAPSSGTHTPAFEVAAGSRPAFYRAIRAAKGLAGVAVDILTKDGMLDEVKEEFETIELSKRMALALRG</sequence>
<accession>A0A9P7ZTG9</accession>
<reference evidence="5" key="1">
    <citation type="journal article" date="2021" name="IMA Fungus">
        <title>Genomic characterization of three marine fungi, including Emericellopsis atlantica sp. nov. with signatures of a generalist lifestyle and marine biomass degradation.</title>
        <authorList>
            <person name="Hagestad O.C."/>
            <person name="Hou L."/>
            <person name="Andersen J.H."/>
            <person name="Hansen E.H."/>
            <person name="Altermark B."/>
            <person name="Li C."/>
            <person name="Kuhnert E."/>
            <person name="Cox R.J."/>
            <person name="Crous P.W."/>
            <person name="Spatafora J.W."/>
            <person name="Lail K."/>
            <person name="Amirebrahimi M."/>
            <person name="Lipzen A."/>
            <person name="Pangilinan J."/>
            <person name="Andreopoulos W."/>
            <person name="Hayes R.D."/>
            <person name="Ng V."/>
            <person name="Grigoriev I.V."/>
            <person name="Jackson S.A."/>
            <person name="Sutton T.D.S."/>
            <person name="Dobson A.D.W."/>
            <person name="Rama T."/>
        </authorList>
    </citation>
    <scope>NUCLEOTIDE SEQUENCE</scope>
    <source>
        <strain evidence="5">TS7</strain>
    </source>
</reference>
<dbReference type="InterPro" id="IPR017439">
    <property type="entry name" value="Amidohydrolase"/>
</dbReference>
<dbReference type="CDD" id="cd05672">
    <property type="entry name" value="M20_ACY1L2-like"/>
    <property type="match status" value="1"/>
</dbReference>
<evidence type="ECO:0000256" key="2">
    <source>
        <dbReference type="PIRNR" id="PIRNR037226"/>
    </source>
</evidence>
<organism evidence="5 6">
    <name type="scientific">Emericellopsis atlantica</name>
    <dbReference type="NCBI Taxonomy" id="2614577"/>
    <lineage>
        <taxon>Eukaryota</taxon>
        <taxon>Fungi</taxon>
        <taxon>Dikarya</taxon>
        <taxon>Ascomycota</taxon>
        <taxon>Pezizomycotina</taxon>
        <taxon>Sordariomycetes</taxon>
        <taxon>Hypocreomycetidae</taxon>
        <taxon>Hypocreales</taxon>
        <taxon>Bionectriaceae</taxon>
        <taxon>Emericellopsis</taxon>
    </lineage>
</organism>
<dbReference type="SUPFAM" id="SSF55031">
    <property type="entry name" value="Bacterial exopeptidase dimerisation domain"/>
    <property type="match status" value="1"/>
</dbReference>
<comment type="similarity">
    <text evidence="1 2">Belongs to the peptidase M20A family.</text>
</comment>
<dbReference type="AlphaFoldDB" id="A0A9P7ZTG9"/>
<dbReference type="PANTHER" id="PTHR30575">
    <property type="entry name" value="PEPTIDASE M20"/>
    <property type="match status" value="1"/>
</dbReference>
<dbReference type="FunFam" id="3.30.70.360:FF:000004">
    <property type="entry name" value="Peptidase M20 domain-containing protein 2"/>
    <property type="match status" value="1"/>
</dbReference>
<keyword evidence="6" id="KW-1185">Reference proteome</keyword>
<dbReference type="GeneID" id="70297643"/>
<name>A0A9P7ZTG9_9HYPO</name>
<dbReference type="Pfam" id="PF01546">
    <property type="entry name" value="Peptidase_M20"/>
    <property type="match status" value="1"/>
</dbReference>
<dbReference type="Gene3D" id="3.30.70.360">
    <property type="match status" value="1"/>
</dbReference>
<dbReference type="PANTHER" id="PTHR30575:SF4">
    <property type="entry name" value="PEPTIDASE M20 DOMAIN-CONTAINING PROTEIN 2"/>
    <property type="match status" value="1"/>
</dbReference>
<dbReference type="Gene3D" id="3.40.630.10">
    <property type="entry name" value="Zn peptidases"/>
    <property type="match status" value="1"/>
</dbReference>
<evidence type="ECO:0000256" key="1">
    <source>
        <dbReference type="ARBA" id="ARBA00006247"/>
    </source>
</evidence>
<feature type="chain" id="PRO_5040162550" description="Peptidase M20 domain-containing protein 2" evidence="3">
    <location>
        <begin position="18"/>
        <end position="440"/>
    </location>
</feature>
<comment type="caution">
    <text evidence="5">The sequence shown here is derived from an EMBL/GenBank/DDBJ whole genome shotgun (WGS) entry which is preliminary data.</text>
</comment>
<feature type="domain" description="Peptidase M20 dimerisation" evidence="4">
    <location>
        <begin position="202"/>
        <end position="292"/>
    </location>
</feature>
<feature type="signal peptide" evidence="3">
    <location>
        <begin position="1"/>
        <end position="17"/>
    </location>
</feature>
<dbReference type="PIRSF" id="PIRSF037226">
    <property type="entry name" value="Amidohydrolase_ACY1L2_prd"/>
    <property type="match status" value="1"/>
</dbReference>
<evidence type="ECO:0000259" key="4">
    <source>
        <dbReference type="Pfam" id="PF07687"/>
    </source>
</evidence>
<dbReference type="NCBIfam" id="TIGR01891">
    <property type="entry name" value="amidohydrolases"/>
    <property type="match status" value="1"/>
</dbReference>
<evidence type="ECO:0000256" key="3">
    <source>
        <dbReference type="SAM" id="SignalP"/>
    </source>
</evidence>
<dbReference type="InterPro" id="IPR017144">
    <property type="entry name" value="Xaa-Arg_dipeptidase"/>
</dbReference>
<dbReference type="OrthoDB" id="6119954at2759"/>
<dbReference type="InterPro" id="IPR052030">
    <property type="entry name" value="Peptidase_M20/M20A_hydrolases"/>
</dbReference>
<dbReference type="EMBL" id="MU251244">
    <property type="protein sequence ID" value="KAG9257965.1"/>
    <property type="molecule type" value="Genomic_DNA"/>
</dbReference>
<dbReference type="InterPro" id="IPR036264">
    <property type="entry name" value="Bact_exopeptidase_dim_dom"/>
</dbReference>
<dbReference type="InterPro" id="IPR002933">
    <property type="entry name" value="Peptidase_M20"/>
</dbReference>
<gene>
    <name evidence="5" type="ORF">F5Z01DRAFT_733485</name>
</gene>
<dbReference type="RefSeq" id="XP_046121889.1">
    <property type="nucleotide sequence ID" value="XM_046266740.1"/>
</dbReference>
<dbReference type="Pfam" id="PF07687">
    <property type="entry name" value="M20_dimer"/>
    <property type="match status" value="1"/>
</dbReference>
<dbReference type="GO" id="GO:0016805">
    <property type="term" value="F:dipeptidase activity"/>
    <property type="evidence" value="ECO:0007669"/>
    <property type="project" value="InterPro"/>
</dbReference>
<evidence type="ECO:0000313" key="5">
    <source>
        <dbReference type="EMBL" id="KAG9257965.1"/>
    </source>
</evidence>
<dbReference type="InterPro" id="IPR011650">
    <property type="entry name" value="Peptidase_M20_dimer"/>
</dbReference>
<proteinExistence type="inferred from homology"/>
<dbReference type="SUPFAM" id="SSF53187">
    <property type="entry name" value="Zn-dependent exopeptidases"/>
    <property type="match status" value="1"/>
</dbReference>
<keyword evidence="3" id="KW-0732">Signal</keyword>